<dbReference type="AlphaFoldDB" id="A0A381PEI0"/>
<proteinExistence type="predicted"/>
<organism evidence="1">
    <name type="scientific">marine metagenome</name>
    <dbReference type="NCBI Taxonomy" id="408172"/>
    <lineage>
        <taxon>unclassified sequences</taxon>
        <taxon>metagenomes</taxon>
        <taxon>ecological metagenomes</taxon>
    </lineage>
</organism>
<evidence type="ECO:0008006" key="2">
    <source>
        <dbReference type="Google" id="ProtNLM"/>
    </source>
</evidence>
<reference evidence="1" key="1">
    <citation type="submission" date="2018-05" db="EMBL/GenBank/DDBJ databases">
        <authorList>
            <person name="Lanie J.A."/>
            <person name="Ng W.-L."/>
            <person name="Kazmierczak K.M."/>
            <person name="Andrzejewski T.M."/>
            <person name="Davidsen T.M."/>
            <person name="Wayne K.J."/>
            <person name="Tettelin H."/>
            <person name="Glass J.I."/>
            <person name="Rusch D."/>
            <person name="Podicherti R."/>
            <person name="Tsui H.-C.T."/>
            <person name="Winkler M.E."/>
        </authorList>
    </citation>
    <scope>NUCLEOTIDE SEQUENCE</scope>
</reference>
<evidence type="ECO:0000313" key="1">
    <source>
        <dbReference type="EMBL" id="SUZ63903.1"/>
    </source>
</evidence>
<sequence length="97" mass="10207">MTSNAVSHVGTRELRAHLASHLRTAAAGHTIFITLDGRVVAQLGPVGPSSESASIDALIATGLVIAPRKSDRKIEEMAVELPAGLSSDRALREIRGR</sequence>
<accession>A0A381PEI0</accession>
<dbReference type="EMBL" id="UINC01000927">
    <property type="protein sequence ID" value="SUZ63903.1"/>
    <property type="molecule type" value="Genomic_DNA"/>
</dbReference>
<protein>
    <recommendedName>
        <fullName evidence="2">Prevent-host-death protein</fullName>
    </recommendedName>
</protein>
<name>A0A381PEI0_9ZZZZ</name>
<gene>
    <name evidence="1" type="ORF">METZ01_LOCUS16757</name>
</gene>